<dbReference type="Proteomes" id="UP000051017">
    <property type="component" value="Unassembled WGS sequence"/>
</dbReference>
<dbReference type="EMBL" id="LIBJ01000096">
    <property type="protein sequence ID" value="KRO48339.1"/>
    <property type="molecule type" value="Genomic_DNA"/>
</dbReference>
<dbReference type="PROSITE" id="PS01047">
    <property type="entry name" value="HMA_1"/>
    <property type="match status" value="1"/>
</dbReference>
<evidence type="ECO:0000259" key="2">
    <source>
        <dbReference type="PROSITE" id="PS50846"/>
    </source>
</evidence>
<dbReference type="InterPro" id="IPR036163">
    <property type="entry name" value="HMA_dom_sf"/>
</dbReference>
<evidence type="ECO:0000313" key="3">
    <source>
        <dbReference type="EMBL" id="KRO48339.1"/>
    </source>
</evidence>
<dbReference type="CDD" id="cd00371">
    <property type="entry name" value="HMA"/>
    <property type="match status" value="1"/>
</dbReference>
<gene>
    <name evidence="3" type="ORF">ABR75_00690</name>
</gene>
<dbReference type="Pfam" id="PF00403">
    <property type="entry name" value="HMA"/>
    <property type="match status" value="1"/>
</dbReference>
<dbReference type="InterPro" id="IPR017969">
    <property type="entry name" value="Heavy-metal-associated_CS"/>
</dbReference>
<protein>
    <recommendedName>
        <fullName evidence="2">HMA domain-containing protein</fullName>
    </recommendedName>
</protein>
<reference evidence="3 4" key="1">
    <citation type="submission" date="2015-10" db="EMBL/GenBank/DDBJ databases">
        <title>Metagenome-Assembled Genomes uncover a global brackish microbiome.</title>
        <authorList>
            <person name="Hugerth L.W."/>
            <person name="Larsson J."/>
            <person name="Alneberg J."/>
            <person name="Lindh M.V."/>
            <person name="Legrand C."/>
            <person name="Pinhassi J."/>
            <person name="Andersson A.F."/>
        </authorList>
    </citation>
    <scope>NUCLEOTIDE SEQUENCE [LARGE SCALE GENOMIC DNA]</scope>
    <source>
        <strain evidence="3">BACL6 MAG-120924-bin43</strain>
    </source>
</reference>
<dbReference type="InterPro" id="IPR006121">
    <property type="entry name" value="HMA_dom"/>
</dbReference>
<accession>A0A0R2QJN3</accession>
<dbReference type="AlphaFoldDB" id="A0A0R2QJN3"/>
<keyword evidence="1" id="KW-0479">Metal-binding</keyword>
<sequence length="66" mass="6827">MTETQLTVTGMTCDHCVRHVTDAISKVAGVHSVNVKLAEGIAVIESDASLDLQVVKDAVVAAGYSA</sequence>
<dbReference type="SUPFAM" id="SSF55008">
    <property type="entry name" value="HMA, heavy metal-associated domain"/>
    <property type="match status" value="1"/>
</dbReference>
<proteinExistence type="predicted"/>
<name>A0A0R2QJN3_9ACTN</name>
<dbReference type="GO" id="GO:0046872">
    <property type="term" value="F:metal ion binding"/>
    <property type="evidence" value="ECO:0007669"/>
    <property type="project" value="UniProtKB-KW"/>
</dbReference>
<dbReference type="Gene3D" id="3.30.70.100">
    <property type="match status" value="1"/>
</dbReference>
<evidence type="ECO:0000256" key="1">
    <source>
        <dbReference type="ARBA" id="ARBA00022723"/>
    </source>
</evidence>
<feature type="domain" description="HMA" evidence="2">
    <location>
        <begin position="2"/>
        <end position="66"/>
    </location>
</feature>
<comment type="caution">
    <text evidence="3">The sequence shown here is derived from an EMBL/GenBank/DDBJ whole genome shotgun (WGS) entry which is preliminary data.</text>
</comment>
<evidence type="ECO:0000313" key="4">
    <source>
        <dbReference type="Proteomes" id="UP000051017"/>
    </source>
</evidence>
<dbReference type="PROSITE" id="PS50846">
    <property type="entry name" value="HMA_2"/>
    <property type="match status" value="1"/>
</dbReference>
<organism evidence="3 4">
    <name type="scientific">Acidimicrobiia bacterium BACL6 MAG-120924-bin43</name>
    <dbReference type="NCBI Taxonomy" id="1655583"/>
    <lineage>
        <taxon>Bacteria</taxon>
        <taxon>Bacillati</taxon>
        <taxon>Actinomycetota</taxon>
        <taxon>Acidimicrobiia</taxon>
        <taxon>acIV cluster</taxon>
    </lineage>
</organism>
<dbReference type="FunFam" id="3.30.70.100:FF:000001">
    <property type="entry name" value="ATPase copper transporting beta"/>
    <property type="match status" value="1"/>
</dbReference>